<dbReference type="SUPFAM" id="SSF53756">
    <property type="entry name" value="UDP-Glycosyltransferase/glycogen phosphorylase"/>
    <property type="match status" value="1"/>
</dbReference>
<dbReference type="PANTHER" id="PTHR46401">
    <property type="entry name" value="GLYCOSYLTRANSFERASE WBBK-RELATED"/>
    <property type="match status" value="1"/>
</dbReference>
<dbReference type="GO" id="GO:0016757">
    <property type="term" value="F:glycosyltransferase activity"/>
    <property type="evidence" value="ECO:0007669"/>
    <property type="project" value="TreeGrafter"/>
</dbReference>
<dbReference type="EMBL" id="PDWK01000056">
    <property type="protein sequence ID" value="KAF1688288.1"/>
    <property type="molecule type" value="Genomic_DNA"/>
</dbReference>
<organism evidence="2 3">
    <name type="scientific">Pseudoxanthomonas taiwanensis</name>
    <dbReference type="NCBI Taxonomy" id="176598"/>
    <lineage>
        <taxon>Bacteria</taxon>
        <taxon>Pseudomonadati</taxon>
        <taxon>Pseudomonadota</taxon>
        <taxon>Gammaproteobacteria</taxon>
        <taxon>Lysobacterales</taxon>
        <taxon>Lysobacteraceae</taxon>
        <taxon>Pseudoxanthomonas</taxon>
    </lineage>
</organism>
<keyword evidence="1" id="KW-0808">Transferase</keyword>
<dbReference type="GO" id="GO:0009103">
    <property type="term" value="P:lipopolysaccharide biosynthetic process"/>
    <property type="evidence" value="ECO:0007669"/>
    <property type="project" value="TreeGrafter"/>
</dbReference>
<dbReference type="Pfam" id="PF13692">
    <property type="entry name" value="Glyco_trans_1_4"/>
    <property type="match status" value="1"/>
</dbReference>
<accession>A0A921NUL7</accession>
<dbReference type="PANTHER" id="PTHR46401:SF2">
    <property type="entry name" value="GLYCOSYLTRANSFERASE WBBK-RELATED"/>
    <property type="match status" value="1"/>
</dbReference>
<proteinExistence type="predicted"/>
<dbReference type="OrthoDB" id="6794112at2"/>
<evidence type="ECO:0000313" key="2">
    <source>
        <dbReference type="EMBL" id="KAF1688288.1"/>
    </source>
</evidence>
<evidence type="ECO:0008006" key="4">
    <source>
        <dbReference type="Google" id="ProtNLM"/>
    </source>
</evidence>
<name>A0A921NUL7_9GAMM</name>
<sequence length="324" mass="36789">MRINKLMVAWVGYQRRAEAMRSFWEYEIVYFPKAFRNKALLPLDYLWRLFLTATTVIRHRPSELWIQAPPSFLIYLAVIYKKANKRARVLADIHNSFLRKKWSTMPLLPWCLSQLDAIVVHNNHVKKSYEDTFGSSTNVFVLEDRAIEVGSPARRSNQDESVLFPCSFDEDEPIDIVLAAAKSLPTVRFFITGRPKSGYVRKLAASAPPNVVFTGFISIEEFDSLLERASLVLGLTTRPDVQLSAANEAVSYGKAMVLSDTPTLRELFPGARFVESTDPDSIRAGIADALQRTDHFEEASRSTLAVKAARWRAQAERLGRVLYE</sequence>
<keyword evidence="3" id="KW-1185">Reference proteome</keyword>
<evidence type="ECO:0000313" key="3">
    <source>
        <dbReference type="Proteomes" id="UP000717981"/>
    </source>
</evidence>
<reference evidence="2" key="1">
    <citation type="submission" date="2017-10" db="EMBL/GenBank/DDBJ databases">
        <title>Whole genome sequencing of members of genus Pseudoxanthomonas.</title>
        <authorList>
            <person name="Kumar S."/>
            <person name="Bansal K."/>
            <person name="Kaur A."/>
            <person name="Patil P."/>
            <person name="Sharma S."/>
            <person name="Patil P.B."/>
        </authorList>
    </citation>
    <scope>NUCLEOTIDE SEQUENCE</scope>
    <source>
        <strain evidence="2">DSM 22914</strain>
    </source>
</reference>
<dbReference type="Gene3D" id="3.40.50.2000">
    <property type="entry name" value="Glycogen Phosphorylase B"/>
    <property type="match status" value="1"/>
</dbReference>
<dbReference type="AlphaFoldDB" id="A0A921NUL7"/>
<dbReference type="RefSeq" id="WP_162125021.1">
    <property type="nucleotide sequence ID" value="NZ_PDWK01000056.1"/>
</dbReference>
<gene>
    <name evidence="2" type="ORF">CR938_10825</name>
</gene>
<dbReference type="Proteomes" id="UP000717981">
    <property type="component" value="Unassembled WGS sequence"/>
</dbReference>
<comment type="caution">
    <text evidence="2">The sequence shown here is derived from an EMBL/GenBank/DDBJ whole genome shotgun (WGS) entry which is preliminary data.</text>
</comment>
<evidence type="ECO:0000256" key="1">
    <source>
        <dbReference type="ARBA" id="ARBA00022679"/>
    </source>
</evidence>
<protein>
    <recommendedName>
        <fullName evidence="4">Glycosyltransferase</fullName>
    </recommendedName>
</protein>